<dbReference type="AlphaFoldDB" id="Q3BXY2"/>
<dbReference type="eggNOG" id="ENOG502ZTKS">
    <property type="taxonomic scope" value="Bacteria"/>
</dbReference>
<name>Q3BXY2_XANE5</name>
<reference evidence="1 2" key="1">
    <citation type="journal article" date="2005" name="J. Bacteriol.">
        <title>Insights into genome plasticity and pathogenicity of the plant pathogenic Bacterium Xanthomonas campestris pv. vesicatoria revealed by the complete genome sequence.</title>
        <authorList>
            <person name="Thieme F."/>
            <person name="Koebnik R."/>
            <person name="Bekel T."/>
            <person name="Berger C."/>
            <person name="Boch J."/>
            <person name="Buettner D."/>
            <person name="Caldana C."/>
            <person name="Gaigalat L."/>
            <person name="Goesmann A."/>
            <person name="Kay S."/>
            <person name="Kirchner O."/>
            <person name="Lanz C."/>
            <person name="Linke B."/>
            <person name="McHardy A.C."/>
            <person name="Meyer F."/>
            <person name="Mittenhuber G."/>
            <person name="Nies D.H."/>
            <person name="Niesbach-Kloesgen U."/>
            <person name="Patschkowski T."/>
            <person name="Rueckert C."/>
            <person name="Rupp O."/>
            <person name="Schneicker S."/>
            <person name="Schuster S.C."/>
            <person name="Vorhoelter F.J."/>
            <person name="Weber E."/>
            <person name="Puehler A."/>
            <person name="Bonas U."/>
            <person name="Bartels D."/>
            <person name="Kaiser O."/>
        </authorList>
    </citation>
    <scope>NUCLEOTIDE SEQUENCE [LARGE SCALE GENOMIC DNA]</scope>
    <source>
        <strain evidence="1 2">85-10</strain>
    </source>
</reference>
<dbReference type="HOGENOM" id="CLU_116778_0_0_6"/>
<gene>
    <name evidence="1" type="ordered locus">XCV0650</name>
</gene>
<evidence type="ECO:0000313" key="1">
    <source>
        <dbReference type="EMBL" id="CAJ22281.1"/>
    </source>
</evidence>
<organism evidence="2">
    <name type="scientific">Xanthomonas euvesicatoria pv. vesicatoria (strain 85-10)</name>
    <name type="common">Xanthomonas campestris pv. vesicatoria</name>
    <dbReference type="NCBI Taxonomy" id="316273"/>
    <lineage>
        <taxon>Bacteria</taxon>
        <taxon>Pseudomonadati</taxon>
        <taxon>Pseudomonadota</taxon>
        <taxon>Gammaproteobacteria</taxon>
        <taxon>Lysobacterales</taxon>
        <taxon>Lysobacteraceae</taxon>
        <taxon>Xanthomonas</taxon>
    </lineage>
</organism>
<accession>Q3BXY2</accession>
<dbReference type="EMBL" id="AM039952">
    <property type="protein sequence ID" value="CAJ22281.1"/>
    <property type="molecule type" value="Genomic_DNA"/>
</dbReference>
<sequence>MITRGRHDGYRGGCSVPPAGSAILPRPRHGRCMRAHLIIALLVWLLPVTATPTHAQTASASAASQPMSEVTTRYPVTTATMGGRVIRLGEHQGKCAVSRDGDIVVLSIGAPCYFSTDRQHAAQVHRFHGSDVVLVQHAHPTSRPDWDVAVYGPICAFEAQAVREIGGVLEPGGVAGSWHCDPTAGADQKQFVYSYDTWPRHGARRPARKQKAH</sequence>
<proteinExistence type="predicted"/>
<dbReference type="KEGG" id="xcv:XCV0650"/>
<protein>
    <submittedName>
        <fullName evidence="1">Uncharacterized protein</fullName>
    </submittedName>
</protein>
<dbReference type="Proteomes" id="UP000007069">
    <property type="component" value="Chromosome"/>
</dbReference>
<evidence type="ECO:0000313" key="2">
    <source>
        <dbReference type="Proteomes" id="UP000007069"/>
    </source>
</evidence>